<dbReference type="Proteomes" id="UP000078541">
    <property type="component" value="Unassembled WGS sequence"/>
</dbReference>
<dbReference type="AlphaFoldDB" id="A0A151K3W0"/>
<protein>
    <submittedName>
        <fullName evidence="1">Uncharacterized protein</fullName>
    </submittedName>
</protein>
<reference evidence="1 2" key="1">
    <citation type="submission" date="2016-03" db="EMBL/GenBank/DDBJ databases">
        <title>Trachymyrmex septentrionalis WGS genome.</title>
        <authorList>
            <person name="Nygaard S."/>
            <person name="Hu H."/>
            <person name="Boomsma J."/>
            <person name="Zhang G."/>
        </authorList>
    </citation>
    <scope>NUCLEOTIDE SEQUENCE [LARGE SCALE GENOMIC DNA]</scope>
    <source>
        <strain evidence="1">Tsep2-gDNA-1</strain>
        <tissue evidence="1">Whole body</tissue>
    </source>
</reference>
<proteinExistence type="predicted"/>
<dbReference type="EMBL" id="LKEZ01003703">
    <property type="protein sequence ID" value="KYN50703.1"/>
    <property type="molecule type" value="Genomic_DNA"/>
</dbReference>
<keyword evidence="2" id="KW-1185">Reference proteome</keyword>
<evidence type="ECO:0000313" key="1">
    <source>
        <dbReference type="EMBL" id="KYN50703.1"/>
    </source>
</evidence>
<feature type="non-terminal residue" evidence="1">
    <location>
        <position position="1"/>
    </location>
</feature>
<sequence length="172" mass="20332">HIEPRQFLEDAREIVLKCVQIVTQRHDNIKLNTVFNGEFVSGDKRANKSVSIKNYKHFTALHPVQSYTNEELSYSYYTTVLNFKDIQFLNRNKRFENLNDISINVYDIEKQKEMTIFSCLHYFSSSAKLKIHAVDCEKLNNCAIRLPSEDDKWLSFSNYIHQEETYSVHSLR</sequence>
<organism evidence="1 2">
    <name type="scientific">Trachymyrmex septentrionalis</name>
    <dbReference type="NCBI Taxonomy" id="34720"/>
    <lineage>
        <taxon>Eukaryota</taxon>
        <taxon>Metazoa</taxon>
        <taxon>Ecdysozoa</taxon>
        <taxon>Arthropoda</taxon>
        <taxon>Hexapoda</taxon>
        <taxon>Insecta</taxon>
        <taxon>Pterygota</taxon>
        <taxon>Neoptera</taxon>
        <taxon>Endopterygota</taxon>
        <taxon>Hymenoptera</taxon>
        <taxon>Apocrita</taxon>
        <taxon>Aculeata</taxon>
        <taxon>Formicoidea</taxon>
        <taxon>Formicidae</taxon>
        <taxon>Myrmicinae</taxon>
        <taxon>Trachymyrmex</taxon>
    </lineage>
</organism>
<accession>A0A151K3W0</accession>
<name>A0A151K3W0_9HYME</name>
<gene>
    <name evidence="1" type="ORF">ALC56_00080</name>
</gene>
<evidence type="ECO:0000313" key="2">
    <source>
        <dbReference type="Proteomes" id="UP000078541"/>
    </source>
</evidence>
<comment type="caution">
    <text evidence="1">The sequence shown here is derived from an EMBL/GenBank/DDBJ whole genome shotgun (WGS) entry which is preliminary data.</text>
</comment>